<dbReference type="EMBL" id="BHXC01000007">
    <property type="protein sequence ID" value="GCB94452.1"/>
    <property type="molecule type" value="Genomic_DNA"/>
</dbReference>
<reference evidence="1 2" key="1">
    <citation type="journal article" date="2019" name="Microbiol. Resour. Announc.">
        <title>Draft Genome Sequence of the Most Traditional epsilon-Poly-l-Lysine Producer, Streptomyces albulus NBRC14147.</title>
        <authorList>
            <person name="Yamanaka K."/>
            <person name="Hamano Y."/>
        </authorList>
    </citation>
    <scope>NUCLEOTIDE SEQUENCE [LARGE SCALE GENOMIC DNA]</scope>
    <source>
        <strain evidence="1 2">NBRC 14147</strain>
    </source>
</reference>
<evidence type="ECO:0000313" key="2">
    <source>
        <dbReference type="Proteomes" id="UP000288351"/>
    </source>
</evidence>
<sequence length="117" mass="12923">MPPTVVPSHDQVAQATNTLAQVKEYLRTEPPAADMLPLLAPLLDEDTGVAILLGDILRAAARIVATQSPYPYSDVVRQFIDDLRYAAWDATDLHTLHWNVHHLSTQIADTTDAPDLR</sequence>
<gene>
    <name evidence="1" type="ORF">SALB_07252</name>
</gene>
<accession>A0A401R9Z7</accession>
<organism evidence="1 2">
    <name type="scientific">Streptomyces noursei</name>
    <name type="common">Streptomyces albulus</name>
    <dbReference type="NCBI Taxonomy" id="1971"/>
    <lineage>
        <taxon>Bacteria</taxon>
        <taxon>Bacillati</taxon>
        <taxon>Actinomycetota</taxon>
        <taxon>Actinomycetes</taxon>
        <taxon>Kitasatosporales</taxon>
        <taxon>Streptomycetaceae</taxon>
        <taxon>Streptomyces</taxon>
    </lineage>
</organism>
<dbReference type="AlphaFoldDB" id="A0A401R9Z7"/>
<proteinExistence type="predicted"/>
<dbReference type="Proteomes" id="UP000288351">
    <property type="component" value="Unassembled WGS sequence"/>
</dbReference>
<protein>
    <submittedName>
        <fullName evidence="1">Uncharacterized protein</fullName>
    </submittedName>
</protein>
<dbReference type="RefSeq" id="WP_016572166.1">
    <property type="nucleotide sequence ID" value="NZ_BHXC01000007.1"/>
</dbReference>
<evidence type="ECO:0000313" key="1">
    <source>
        <dbReference type="EMBL" id="GCB94452.1"/>
    </source>
</evidence>
<name>A0A401R9Z7_STRNR</name>
<comment type="caution">
    <text evidence="1">The sequence shown here is derived from an EMBL/GenBank/DDBJ whole genome shotgun (WGS) entry which is preliminary data.</text>
</comment>